<accession>A0A6P4ZRM3</accession>
<organism evidence="2 5">
    <name type="scientific">Branchiostoma belcheri</name>
    <name type="common">Amphioxus</name>
    <dbReference type="NCBI Taxonomy" id="7741"/>
    <lineage>
        <taxon>Eukaryota</taxon>
        <taxon>Metazoa</taxon>
        <taxon>Chordata</taxon>
        <taxon>Cephalochordata</taxon>
        <taxon>Leptocardii</taxon>
        <taxon>Amphioxiformes</taxon>
        <taxon>Branchiostomatidae</taxon>
        <taxon>Branchiostoma</taxon>
    </lineage>
</organism>
<dbReference type="RefSeq" id="XP_019639486.1">
    <property type="nucleotide sequence ID" value="XM_019783927.1"/>
</dbReference>
<dbReference type="RefSeq" id="XP_019639488.1">
    <property type="nucleotide sequence ID" value="XM_019783929.1"/>
</dbReference>
<protein>
    <submittedName>
        <fullName evidence="3 4">Uncharacterized protein LOC109481374</fullName>
    </submittedName>
</protein>
<evidence type="ECO:0000313" key="5">
    <source>
        <dbReference type="RefSeq" id="XP_019639488.1"/>
    </source>
</evidence>
<dbReference type="RefSeq" id="XP_019639487.1">
    <property type="nucleotide sequence ID" value="XM_019783928.1"/>
</dbReference>
<dbReference type="GeneID" id="109481374"/>
<gene>
    <name evidence="3 4 5" type="primary">LOC109481374</name>
</gene>
<evidence type="ECO:0000256" key="1">
    <source>
        <dbReference type="SAM" id="Coils"/>
    </source>
</evidence>
<dbReference type="KEGG" id="bbel:109481374"/>
<keyword evidence="2" id="KW-1185">Reference proteome</keyword>
<evidence type="ECO:0000313" key="2">
    <source>
        <dbReference type="Proteomes" id="UP000515135"/>
    </source>
</evidence>
<evidence type="ECO:0000313" key="3">
    <source>
        <dbReference type="RefSeq" id="XP_019639486.1"/>
    </source>
</evidence>
<name>A0A6P4ZRM3_BRABE</name>
<reference evidence="3 4" key="1">
    <citation type="submission" date="2025-04" db="UniProtKB">
        <authorList>
            <consortium name="RefSeq"/>
        </authorList>
    </citation>
    <scope>IDENTIFICATION</scope>
    <source>
        <tissue evidence="3 4">Gonad</tissue>
    </source>
</reference>
<dbReference type="OrthoDB" id="9890799at2759"/>
<dbReference type="Proteomes" id="UP000515135">
    <property type="component" value="Unplaced"/>
</dbReference>
<evidence type="ECO:0000313" key="4">
    <source>
        <dbReference type="RefSeq" id="XP_019639487.1"/>
    </source>
</evidence>
<dbReference type="AlphaFoldDB" id="A0A6P4ZRM3"/>
<proteinExistence type="predicted"/>
<sequence length="260" mass="28813">MGILCCCFGAEAEAEGEGRAAANEKTSLLRRKVTEPPLSRGGTGSDAQVTSVRFMSIKRARSRESVAESPTHGQQNVQVFRVQVPHLDEMYSDACQLLAELQQEHQKLQEGLKRFKALFGCDEAKTLSDCLVEINSRQSGTTFHLMFSSAHSFSLCPEGDVTAPQVTQAVAEVANLNLALKEIISRAPRLQLSLQRIVREKESDRELVEREHCNTWADRQRALLNFDKNLAVFEQGVSRVGEIRSRAEQVLTDAKVAVDG</sequence>
<feature type="coiled-coil region" evidence="1">
    <location>
        <begin position="91"/>
        <end position="118"/>
    </location>
</feature>
<keyword evidence="1" id="KW-0175">Coiled coil</keyword>